<dbReference type="STRING" id="1136941.ACH46_05830"/>
<reference evidence="3" key="1">
    <citation type="submission" date="2015-06" db="EMBL/GenBank/DDBJ databases">
        <title>Complete genome sequence and metabolic analysis of phthalate degradation pathway in Gordonia sp. QH-11.</title>
        <authorList>
            <person name="Jin D."/>
            <person name="Kong X."/>
            <person name="Bai Z."/>
        </authorList>
    </citation>
    <scope>NUCLEOTIDE SEQUENCE [LARGE SCALE GENOMIC DNA]</scope>
    <source>
        <strain evidence="3">QH-11</strain>
    </source>
</reference>
<evidence type="ECO:0000256" key="1">
    <source>
        <dbReference type="SAM" id="SignalP"/>
    </source>
</evidence>
<dbReference type="PATRIC" id="fig|1136941.3.peg.1191"/>
<name>A0A0N9NAS0_9ACTN</name>
<dbReference type="EMBL" id="CP011853">
    <property type="protein sequence ID" value="ALG84112.1"/>
    <property type="molecule type" value="Genomic_DNA"/>
</dbReference>
<dbReference type="PIRSF" id="PIRSF029171">
    <property type="entry name" value="Esterase_LipA"/>
    <property type="match status" value="1"/>
</dbReference>
<evidence type="ECO:0008006" key="4">
    <source>
        <dbReference type="Google" id="ProtNLM"/>
    </source>
</evidence>
<keyword evidence="3" id="KW-1185">Reference proteome</keyword>
<feature type="signal peptide" evidence="1">
    <location>
        <begin position="1"/>
        <end position="19"/>
    </location>
</feature>
<dbReference type="InterPro" id="IPR029058">
    <property type="entry name" value="AB_hydrolase_fold"/>
</dbReference>
<gene>
    <name evidence="2" type="ORF">ACH46_05830</name>
</gene>
<evidence type="ECO:0000313" key="3">
    <source>
        <dbReference type="Proteomes" id="UP000063789"/>
    </source>
</evidence>
<dbReference type="Gene3D" id="3.40.50.1820">
    <property type="entry name" value="alpha/beta hydrolase"/>
    <property type="match status" value="1"/>
</dbReference>
<dbReference type="InterPro" id="IPR005152">
    <property type="entry name" value="Lipase_secreted"/>
</dbReference>
<feature type="chain" id="PRO_5038333254" description="Lipase" evidence="1">
    <location>
        <begin position="20"/>
        <end position="385"/>
    </location>
</feature>
<dbReference type="KEGG" id="goq:ACH46_05830"/>
<accession>A0A0N9NAS0</accession>
<protein>
    <recommendedName>
        <fullName evidence="4">Lipase</fullName>
    </recommendedName>
</protein>
<dbReference type="RefSeq" id="WP_062392084.1">
    <property type="nucleotide sequence ID" value="NZ_CP011853.1"/>
</dbReference>
<dbReference type="AlphaFoldDB" id="A0A0N9NAS0"/>
<dbReference type="GO" id="GO:0016042">
    <property type="term" value="P:lipid catabolic process"/>
    <property type="evidence" value="ECO:0007669"/>
    <property type="project" value="InterPro"/>
</dbReference>
<proteinExistence type="predicted"/>
<keyword evidence="1" id="KW-0732">Signal</keyword>
<dbReference type="Proteomes" id="UP000063789">
    <property type="component" value="Chromosome"/>
</dbReference>
<dbReference type="PANTHER" id="PTHR34853">
    <property type="match status" value="1"/>
</dbReference>
<dbReference type="OrthoDB" id="9798122at2"/>
<reference evidence="2 3" key="2">
    <citation type="journal article" date="2017" name="Int. J. Syst. Evol. Microbiol.">
        <title>Gordonia phthalatica sp. nov., a di-n-butyl phthalate-degrading bacterium isolated from activated sludge.</title>
        <authorList>
            <person name="Jin D."/>
            <person name="Kong X."/>
            <person name="Jia M."/>
            <person name="Yu X."/>
            <person name="Wang X."/>
            <person name="Zhuang X."/>
            <person name="Deng Y."/>
            <person name="Bai Z."/>
        </authorList>
    </citation>
    <scope>NUCLEOTIDE SEQUENCE [LARGE SCALE GENOMIC DNA]</scope>
    <source>
        <strain evidence="2 3">QH-11</strain>
    </source>
</reference>
<dbReference type="GO" id="GO:0004806">
    <property type="term" value="F:triacylglycerol lipase activity"/>
    <property type="evidence" value="ECO:0007669"/>
    <property type="project" value="InterPro"/>
</dbReference>
<organism evidence="2 3">
    <name type="scientific">Gordonia phthalatica</name>
    <dbReference type="NCBI Taxonomy" id="1136941"/>
    <lineage>
        <taxon>Bacteria</taxon>
        <taxon>Bacillati</taxon>
        <taxon>Actinomycetota</taxon>
        <taxon>Actinomycetes</taxon>
        <taxon>Mycobacteriales</taxon>
        <taxon>Gordoniaceae</taxon>
        <taxon>Gordonia</taxon>
    </lineage>
</organism>
<sequence>MISARKRLARTLLATSAAAAVTVGSLAGAHALAEPESAPAAPGGQTAGSVYANRVVDTARLMSGAASGQQFSYWSQGSDERLHLTTAVLLEPKGTTPAAGWPVVVWAHGSSGWSASCAPTARADADDRAAVNRLLNHGYAVIAPDYAAVGAPGSPQYSDVEATAHNLVDAVRAAADIGRSDLSPKWSVVGQAQGAAAAVSLARNATRWQTGKLDFRGGTATSIPAGYGDLVAGLSPSSTAVPTAVVADVLYTLASQDAAELEPILSKRGAALVEQAQSLCTEALIKEIGGTQLSDLVSKPLASNAKLAASLRKSLAIPTLGFNRPILMSQRLVDNTVVVPNSLRYITEAQFASNKVKMSTYLTGDEKDGERQEQAAVDAFVKGLF</sequence>
<dbReference type="SUPFAM" id="SSF53474">
    <property type="entry name" value="alpha/beta-Hydrolases"/>
    <property type="match status" value="1"/>
</dbReference>
<evidence type="ECO:0000313" key="2">
    <source>
        <dbReference type="EMBL" id="ALG84112.1"/>
    </source>
</evidence>
<dbReference type="PANTHER" id="PTHR34853:SF1">
    <property type="entry name" value="LIPASE 5"/>
    <property type="match status" value="1"/>
</dbReference>